<dbReference type="InterPro" id="IPR004147">
    <property type="entry name" value="ABC1_dom"/>
</dbReference>
<dbReference type="OrthoDB" id="427604at2759"/>
<accession>A0A1Q9CJM5</accession>
<dbReference type="InterPro" id="IPR050154">
    <property type="entry name" value="UbiB_kinase"/>
</dbReference>
<organism evidence="4 5">
    <name type="scientific">Symbiodinium microadriaticum</name>
    <name type="common">Dinoflagellate</name>
    <name type="synonym">Zooxanthella microadriatica</name>
    <dbReference type="NCBI Taxonomy" id="2951"/>
    <lineage>
        <taxon>Eukaryota</taxon>
        <taxon>Sar</taxon>
        <taxon>Alveolata</taxon>
        <taxon>Dinophyceae</taxon>
        <taxon>Suessiales</taxon>
        <taxon>Symbiodiniaceae</taxon>
        <taxon>Symbiodinium</taxon>
    </lineage>
</organism>
<dbReference type="Gene3D" id="3.30.70.100">
    <property type="match status" value="2"/>
</dbReference>
<keyword evidence="4" id="KW-0418">Kinase</keyword>
<evidence type="ECO:0000313" key="5">
    <source>
        <dbReference type="Proteomes" id="UP000186817"/>
    </source>
</evidence>
<evidence type="ECO:0000259" key="3">
    <source>
        <dbReference type="PROSITE" id="PS51725"/>
    </source>
</evidence>
<keyword evidence="5" id="KW-1185">Reference proteome</keyword>
<dbReference type="InterPro" id="IPR007138">
    <property type="entry name" value="ABM_dom"/>
</dbReference>
<dbReference type="Pfam" id="PF07727">
    <property type="entry name" value="RVT_2"/>
    <property type="match status" value="1"/>
</dbReference>
<dbReference type="Pfam" id="PF03109">
    <property type="entry name" value="ABC1"/>
    <property type="match status" value="1"/>
</dbReference>
<keyword evidence="4" id="KW-0808">Transferase</keyword>
<feature type="compositionally biased region" description="Acidic residues" evidence="2">
    <location>
        <begin position="1578"/>
        <end position="1601"/>
    </location>
</feature>
<dbReference type="InterPro" id="IPR002110">
    <property type="entry name" value="Ankyrin_rpt"/>
</dbReference>
<name>A0A1Q9CJM5_SYMMI</name>
<gene>
    <name evidence="4" type="ORF">AK812_SmicGene36157</name>
</gene>
<dbReference type="InterPro" id="IPR013103">
    <property type="entry name" value="RVT_2"/>
</dbReference>
<feature type="region of interest" description="Disordered" evidence="2">
    <location>
        <begin position="1553"/>
        <end position="1601"/>
    </location>
</feature>
<dbReference type="SUPFAM" id="SSF48403">
    <property type="entry name" value="Ankyrin repeat"/>
    <property type="match status" value="1"/>
</dbReference>
<dbReference type="InterPro" id="IPR011008">
    <property type="entry name" value="Dimeric_a/b-barrel"/>
</dbReference>
<dbReference type="Pfam" id="PF12796">
    <property type="entry name" value="Ank_2"/>
    <property type="match status" value="1"/>
</dbReference>
<proteinExistence type="inferred from homology"/>
<evidence type="ECO:0000313" key="4">
    <source>
        <dbReference type="EMBL" id="OLP83114.1"/>
    </source>
</evidence>
<feature type="domain" description="ABM" evidence="3">
    <location>
        <begin position="217"/>
        <end position="308"/>
    </location>
</feature>
<dbReference type="EMBL" id="LSRX01001139">
    <property type="protein sequence ID" value="OLP83114.1"/>
    <property type="molecule type" value="Genomic_DNA"/>
</dbReference>
<dbReference type="Pfam" id="PF03992">
    <property type="entry name" value="ABM"/>
    <property type="match status" value="1"/>
</dbReference>
<feature type="compositionally biased region" description="Acidic residues" evidence="2">
    <location>
        <begin position="2157"/>
        <end position="2179"/>
    </location>
</feature>
<dbReference type="PROSITE" id="PS51725">
    <property type="entry name" value="ABM"/>
    <property type="match status" value="1"/>
</dbReference>
<comment type="caution">
    <text evidence="4">The sequence shown here is derived from an EMBL/GenBank/DDBJ whole genome shotgun (WGS) entry which is preliminary data.</text>
</comment>
<dbReference type="Gene3D" id="1.25.40.20">
    <property type="entry name" value="Ankyrin repeat-containing domain"/>
    <property type="match status" value="1"/>
</dbReference>
<evidence type="ECO:0000256" key="1">
    <source>
        <dbReference type="ARBA" id="ARBA00009670"/>
    </source>
</evidence>
<feature type="region of interest" description="Disordered" evidence="2">
    <location>
        <begin position="850"/>
        <end position="873"/>
    </location>
</feature>
<dbReference type="PANTHER" id="PTHR10566:SF118">
    <property type="entry name" value="PROTEIN KINASE DOMAIN-CONTAINING PROTEIN"/>
    <property type="match status" value="1"/>
</dbReference>
<protein>
    <submittedName>
        <fullName evidence="4">Putative aarF domain-containing protein kinase, chloroplastic</fullName>
    </submittedName>
</protein>
<dbReference type="GO" id="GO:0016301">
    <property type="term" value="F:kinase activity"/>
    <property type="evidence" value="ECO:0007669"/>
    <property type="project" value="UniProtKB-KW"/>
</dbReference>
<dbReference type="InterPro" id="IPR036770">
    <property type="entry name" value="Ankyrin_rpt-contain_sf"/>
</dbReference>
<dbReference type="Proteomes" id="UP000186817">
    <property type="component" value="Unassembled WGS sequence"/>
</dbReference>
<sequence length="2211" mass="246401">MQRRLRLQAGRWAQSVIVCGIATAGLTKLCFTSLSTTTSRDSCRSKGLLQHVAVAASATTAADLQRQFDGLLQGERYIAMNRYRIREGGEAQFEQRWGSADSTIAGLDGFRWFCLLRRVPSTPKSTGALSVVYNYDDEQFEDDYTYVSLSVWDTKTQFDAALSAERPNEPDVTEGKASFTKMAVNGVATMTGPPKPANWDGMLLESKAADAADSKVFIVMNRFAVKDGCEPEFEKRWAQRESKLQEAEGFKFFQLLRRDQVPDDDVNYISMSAWTDRDAFDKWWGSKSFANMAQVQGSLLESEIVRYFYEGLVPAQDFVKTSSNGLCEPWRVNTSAHGVVTSRYRDTLLANREAGEVHRLEEAARSVSEEELAQILGNSFPGSVLRPAENCEDPEDLERLQEEFLEIVQSSDSQAALRAVESATSEIVNASDECVGSALHFIAAEGHVQACRALLARSDFGQANSRNGIGSTALHIAAANDEEEICKMILACPRFTVGAAAVNNNGQTSMDFAAEFGTGLCLDILEASGCRYGTCRRRGRQVLNRRPANALGAQAEEVADMNELCGGETWQKAAITYKWSVHDFGGLTFVDSSASHLLPDFVSPQSSYSGMLCSGLFAQRARCGQDYQATQLGVVMSCALVRRWRYRRKTRRGLGRHVARLPVAGKYDGPALDEYFGSDPFRALGRLVEVLSRINAARTAWQDSNLPVAVRGQHLRSQVASLGTVFVKLAQTMATRSDLVTKELGKELGLLQDAMGQFSNNVAMQTIREETRADVGSMMQSQTGVDEDTGKEALVTGGIVSIETHRTCLGGSLHSSVELRDAYKLSDSITHLGEEEGDILDYRFENGDSVGEKEDAERPDDPVPQEDEELGPRVADERTPGIVAGGKKIVHLADIDEDEMTMEKMMSLLFLLRQDGLSTAWSKDFRYLQDPGYEPDLFRRAMERRALSSGPGELEKQQRFKQARMRLEQADRPWHVLQSSQHGDAEMQGFVDDLRADLYMCKIEVPLPEKTTEWKKMNRDATTWMLKWDAKDRGFEDPDLETIVSSSPTMSRRTRQLFYLLTKVKGWQSLKGDVKAAFLQGNESQLARGIYAQAPPELARRLGVPPWAAVQLQKAAYGLVNAPAEWYRTVHHELSKLGFERLRTEPCGWRLTTTTAEGRQVLLGIIIAHVDDFLVCGDVNNELWMEALSKFYSRFRWSPWETNEYMHCGVRVKEARDEVILEQGDYCASIDQVQFEKRDENLPASPEEVTQLRGVSGAIRAYSTAPQYMATLSMLQSQTSKATVATLQAANKLAREVYAQRHMCIKIPDLQVEQDEITSVAWCDAAACSEAEEELMYLRVQWREMCGHEIDLRKPAEAAKQVKGIVVTMADTEVRWVHSDAQGPLLPMFLSELMLRDCAVKAKRGRTDGPLSLFNATFGCEFGWDGPVAASRSMEGAQLQHPGESAPLFSSLTEEPVAAASLAQVYRGTLTDGTEVAVKVQRPGLAELVGLDFYVLRRILSTVNVIRIWIEADKVDIMPAMLLIERFALVAELEGLTKAYWFLEKVKREEETTTTPRPSFRQWKTKNGGPKQVHVTTEEDDDTGPQDEDHTEEADPEELESELEVLLTQAARKRAEVEKARGFAKGESSQARESRIREMKSRMPCSACKEHGKTVFGQWHSDAECPYNSKKGGQERSKVLAVVSEELSDSEDDELVLPASVYLATSEGPDIQDEEQAPSQEVWASAVAHSMTEPDKDTLALSDTCCARAARTVAGKRWIERHIRLLRGRGEDIFIVNEARPFRFGGGPRILSEYAALIPVPLDGAKRSATLRISVVDQEIFLLLSKAVLKQLGMVMDLDRGVIDFREMQTQVPLRETRVCLMEENAKDGGMKHGSRDSSLTVGGLEFLATYENLVGQEDPGGEPLDVEIQPLNRDVADELMMDESHLDTEGLSREHADMCQQIGWHVDGSGNPVLVSHRAWAFGRQSFGVQVTIFHTVFDGFMFTGNGNVLRKKLDGLIWRISISSFHMDQSQEIPYHSIPPKDKQLYEEAICALIAGRVKCRIGLLEISPTPFYKALRCRVHINVIDWRSATNRRIVESSFAAEALLVKVCTNDSRNSESLCVTLVQHYSGVHFRALDGSYQDHRSSCKGPRQGPSQKGYTRSKGKGFVSRAYIAEDEGVAYPEEEDPEEEETQEAYDEISCPAFGDEDGYGHNAYSYLAAEREEGDDES</sequence>
<feature type="region of interest" description="Disordered" evidence="2">
    <location>
        <begin position="2157"/>
        <end position="2196"/>
    </location>
</feature>
<dbReference type="SUPFAM" id="SSF54909">
    <property type="entry name" value="Dimeric alpha+beta barrel"/>
    <property type="match status" value="2"/>
</dbReference>
<reference evidence="4 5" key="1">
    <citation type="submission" date="2016-02" db="EMBL/GenBank/DDBJ databases">
        <title>Genome analysis of coral dinoflagellate symbionts highlights evolutionary adaptations to a symbiotic lifestyle.</title>
        <authorList>
            <person name="Aranda M."/>
            <person name="Li Y."/>
            <person name="Liew Y.J."/>
            <person name="Baumgarten S."/>
            <person name="Simakov O."/>
            <person name="Wilson M."/>
            <person name="Piel J."/>
            <person name="Ashoor H."/>
            <person name="Bougouffa S."/>
            <person name="Bajic V.B."/>
            <person name="Ryu T."/>
            <person name="Ravasi T."/>
            <person name="Bayer T."/>
            <person name="Micklem G."/>
            <person name="Kim H."/>
            <person name="Bhak J."/>
            <person name="Lajeunesse T.C."/>
            <person name="Voolstra C.R."/>
        </authorList>
    </citation>
    <scope>NUCLEOTIDE SEQUENCE [LARGE SCALE GENOMIC DNA]</scope>
    <source>
        <strain evidence="4 5">CCMP2467</strain>
    </source>
</reference>
<dbReference type="PANTHER" id="PTHR10566">
    <property type="entry name" value="CHAPERONE-ACTIVITY OF BC1 COMPLEX CABC1 -RELATED"/>
    <property type="match status" value="1"/>
</dbReference>
<feature type="region of interest" description="Disordered" evidence="2">
    <location>
        <begin position="2124"/>
        <end position="2145"/>
    </location>
</feature>
<evidence type="ECO:0000256" key="2">
    <source>
        <dbReference type="SAM" id="MobiDB-lite"/>
    </source>
</evidence>
<comment type="similarity">
    <text evidence="1">Belongs to the protein kinase superfamily. ADCK protein kinase family.</text>
</comment>
<feature type="compositionally biased region" description="Basic and acidic residues" evidence="2">
    <location>
        <begin position="850"/>
        <end position="861"/>
    </location>
</feature>